<accession>A0ABP8PHW3</accession>
<proteinExistence type="predicted"/>
<evidence type="ECO:0000313" key="1">
    <source>
        <dbReference type="EMBL" id="GAA4486373.1"/>
    </source>
</evidence>
<reference evidence="2" key="1">
    <citation type="journal article" date="2019" name="Int. J. Syst. Evol. Microbiol.">
        <title>The Global Catalogue of Microorganisms (GCM) 10K type strain sequencing project: providing services to taxonomists for standard genome sequencing and annotation.</title>
        <authorList>
            <consortium name="The Broad Institute Genomics Platform"/>
            <consortium name="The Broad Institute Genome Sequencing Center for Infectious Disease"/>
            <person name="Wu L."/>
            <person name="Ma J."/>
        </authorList>
    </citation>
    <scope>NUCLEOTIDE SEQUENCE [LARGE SCALE GENOMIC DNA]</scope>
    <source>
        <strain evidence="2">JCM 17839</strain>
    </source>
</reference>
<gene>
    <name evidence="1" type="ORF">GCM10023171_22230</name>
</gene>
<protein>
    <submittedName>
        <fullName evidence="1">Uncharacterized protein</fullName>
    </submittedName>
</protein>
<dbReference type="RefSeq" id="WP_345186957.1">
    <property type="nucleotide sequence ID" value="NZ_BAABGP010000014.1"/>
</dbReference>
<sequence length="75" mass="8645">MATSRHLTRTPRTDAGKALRGLVMKLSEIDDEDTAIAWQIHLDDWWRTFGHLTRERTLFRNGQWGYMTGSARPGS</sequence>
<comment type="caution">
    <text evidence="1">The sequence shown here is derived from an EMBL/GenBank/DDBJ whole genome shotgun (WGS) entry which is preliminary data.</text>
</comment>
<keyword evidence="2" id="KW-1185">Reference proteome</keyword>
<evidence type="ECO:0000313" key="2">
    <source>
        <dbReference type="Proteomes" id="UP001500731"/>
    </source>
</evidence>
<name>A0ABP8PHW3_9MICO</name>
<dbReference type="Proteomes" id="UP001500731">
    <property type="component" value="Unassembled WGS sequence"/>
</dbReference>
<dbReference type="EMBL" id="BAABGP010000014">
    <property type="protein sequence ID" value="GAA4486373.1"/>
    <property type="molecule type" value="Genomic_DNA"/>
</dbReference>
<organism evidence="1 2">
    <name type="scientific">Microbacterium panaciterrae</name>
    <dbReference type="NCBI Taxonomy" id="985759"/>
    <lineage>
        <taxon>Bacteria</taxon>
        <taxon>Bacillati</taxon>
        <taxon>Actinomycetota</taxon>
        <taxon>Actinomycetes</taxon>
        <taxon>Micrococcales</taxon>
        <taxon>Microbacteriaceae</taxon>
        <taxon>Microbacterium</taxon>
    </lineage>
</organism>